<reference evidence="2" key="2">
    <citation type="submission" date="2016-05" db="EMBL/GenBank/DDBJ databases">
        <title>Comparative analysis highlights variable genome content of wheat rusts and divergence of the mating loci.</title>
        <authorList>
            <person name="Cuomo C.A."/>
            <person name="Bakkeren G."/>
            <person name="Szabo L."/>
            <person name="Khalil H."/>
            <person name="Joly D."/>
            <person name="Goldberg J."/>
            <person name="Young S."/>
            <person name="Zeng Q."/>
            <person name="Fellers J."/>
        </authorList>
    </citation>
    <scope>NUCLEOTIDE SEQUENCE [LARGE SCALE GENOMIC DNA]</scope>
    <source>
        <strain evidence="2">1-1 BBBD Race 1</strain>
    </source>
</reference>
<feature type="compositionally biased region" description="Pro residues" evidence="1">
    <location>
        <begin position="223"/>
        <end position="232"/>
    </location>
</feature>
<accession>A0A180G9Z2</accession>
<feature type="region of interest" description="Disordered" evidence="1">
    <location>
        <begin position="199"/>
        <end position="233"/>
    </location>
</feature>
<name>A0A180G9Z2_PUCT1</name>
<evidence type="ECO:0000313" key="4">
    <source>
        <dbReference type="Proteomes" id="UP000005240"/>
    </source>
</evidence>
<dbReference type="EMBL" id="ADAS02000126">
    <property type="protein sequence ID" value="OAV89491.1"/>
    <property type="molecule type" value="Genomic_DNA"/>
</dbReference>
<dbReference type="OrthoDB" id="10597940at2759"/>
<organism evidence="2">
    <name type="scientific">Puccinia triticina (isolate 1-1 / race 1 (BBBD))</name>
    <name type="common">Brown leaf rust fungus</name>
    <dbReference type="NCBI Taxonomy" id="630390"/>
    <lineage>
        <taxon>Eukaryota</taxon>
        <taxon>Fungi</taxon>
        <taxon>Dikarya</taxon>
        <taxon>Basidiomycota</taxon>
        <taxon>Pucciniomycotina</taxon>
        <taxon>Pucciniomycetes</taxon>
        <taxon>Pucciniales</taxon>
        <taxon>Pucciniaceae</taxon>
        <taxon>Puccinia</taxon>
    </lineage>
</organism>
<dbReference type="Proteomes" id="UP000005240">
    <property type="component" value="Unassembled WGS sequence"/>
</dbReference>
<dbReference type="EnsemblFungi" id="PTTG_28671-t43_1">
    <property type="protein sequence ID" value="PTTG_28671-t43_1-p1"/>
    <property type="gene ID" value="PTTG_28671"/>
</dbReference>
<evidence type="ECO:0000313" key="3">
    <source>
        <dbReference type="EnsemblFungi" id="PTTG_28671-t43_1-p1"/>
    </source>
</evidence>
<evidence type="ECO:0000313" key="2">
    <source>
        <dbReference type="EMBL" id="OAV89491.1"/>
    </source>
</evidence>
<reference evidence="2" key="1">
    <citation type="submission" date="2009-11" db="EMBL/GenBank/DDBJ databases">
        <authorList>
            <consortium name="The Broad Institute Genome Sequencing Platform"/>
            <person name="Ward D."/>
            <person name="Feldgarden M."/>
            <person name="Earl A."/>
            <person name="Young S.K."/>
            <person name="Zeng Q."/>
            <person name="Koehrsen M."/>
            <person name="Alvarado L."/>
            <person name="Berlin A."/>
            <person name="Bochicchio J."/>
            <person name="Borenstein D."/>
            <person name="Chapman S.B."/>
            <person name="Chen Z."/>
            <person name="Engels R."/>
            <person name="Freedman E."/>
            <person name="Gellesch M."/>
            <person name="Goldberg J."/>
            <person name="Griggs A."/>
            <person name="Gujja S."/>
            <person name="Heilman E."/>
            <person name="Heiman D."/>
            <person name="Hepburn T."/>
            <person name="Howarth C."/>
            <person name="Jen D."/>
            <person name="Larson L."/>
            <person name="Lewis B."/>
            <person name="Mehta T."/>
            <person name="Park D."/>
            <person name="Pearson M."/>
            <person name="Roberts A."/>
            <person name="Saif S."/>
            <person name="Shea T."/>
            <person name="Shenoy N."/>
            <person name="Sisk P."/>
            <person name="Stolte C."/>
            <person name="Sykes S."/>
            <person name="Thomson T."/>
            <person name="Walk T."/>
            <person name="White J."/>
            <person name="Yandava C."/>
            <person name="Izard J."/>
            <person name="Baranova O.V."/>
            <person name="Blanton J.M."/>
            <person name="Tanner A.C."/>
            <person name="Dewhirst F.E."/>
            <person name="Haas B."/>
            <person name="Nusbaum C."/>
            <person name="Birren B."/>
        </authorList>
    </citation>
    <scope>NUCLEOTIDE SEQUENCE [LARGE SCALE GENOMIC DNA]</scope>
    <source>
        <strain evidence="2">1-1 BBBD Race 1</strain>
    </source>
</reference>
<evidence type="ECO:0000256" key="1">
    <source>
        <dbReference type="SAM" id="MobiDB-lite"/>
    </source>
</evidence>
<dbReference type="VEuPathDB" id="FungiDB:PTTG_28671"/>
<keyword evidence="4" id="KW-1185">Reference proteome</keyword>
<reference evidence="3" key="4">
    <citation type="submission" date="2025-05" db="UniProtKB">
        <authorList>
            <consortium name="EnsemblFungi"/>
        </authorList>
    </citation>
    <scope>IDENTIFICATION</scope>
    <source>
        <strain evidence="3">isolate 1-1 / race 1 (BBBD)</strain>
    </source>
</reference>
<proteinExistence type="predicted"/>
<gene>
    <name evidence="2" type="ORF">PTTG_28671</name>
</gene>
<protein>
    <submittedName>
        <fullName evidence="2 3">Uncharacterized protein</fullName>
    </submittedName>
</protein>
<feature type="region of interest" description="Disordered" evidence="1">
    <location>
        <begin position="249"/>
        <end position="290"/>
    </location>
</feature>
<feature type="compositionally biased region" description="Basic and acidic residues" evidence="1">
    <location>
        <begin position="277"/>
        <end position="290"/>
    </location>
</feature>
<sequence>MLVFITPRLEKFLEAERMALPTQSAGLSWHDPGHLPCLLVPEKVPTPKSNTLSLSSWISNSSPTSQLQLNEAGRRLTMSQFLDLCNFEPDDPLPRGLIKLAHIGRWDFFLDTSDTQLRQLNFPPAVASHLMKGARWLIPTHAISPTPAEYIPPVAPKGTQDPLVLPKIGAPQGPVMPRVAPLPAAKEPAIALPETIGAPQAMSHDTPPPPPRPEPLLKAQPTPRLPPRPPQQEPLLRAPLAQTLSHPLVALCGPKPNHLRRSDLGYSGLTKSGTRPVSRDRNEEPPFEHK</sequence>
<dbReference type="AlphaFoldDB" id="A0A180G9Z2"/>
<reference evidence="3 4" key="3">
    <citation type="journal article" date="2017" name="G3 (Bethesda)">
        <title>Comparative analysis highlights variable genome content of wheat rusts and divergence of the mating loci.</title>
        <authorList>
            <person name="Cuomo C.A."/>
            <person name="Bakkeren G."/>
            <person name="Khalil H.B."/>
            <person name="Panwar V."/>
            <person name="Joly D."/>
            <person name="Linning R."/>
            <person name="Sakthikumar S."/>
            <person name="Song X."/>
            <person name="Adiconis X."/>
            <person name="Fan L."/>
            <person name="Goldberg J.M."/>
            <person name="Levin J.Z."/>
            <person name="Young S."/>
            <person name="Zeng Q."/>
            <person name="Anikster Y."/>
            <person name="Bruce M."/>
            <person name="Wang M."/>
            <person name="Yin C."/>
            <person name="McCallum B."/>
            <person name="Szabo L.J."/>
            <person name="Hulbert S."/>
            <person name="Chen X."/>
            <person name="Fellers J.P."/>
        </authorList>
    </citation>
    <scope>NUCLEOTIDE SEQUENCE</scope>
    <source>
        <strain evidence="3">isolate 1-1 / race 1 (BBBD)</strain>
        <strain evidence="4">Isolate 1-1 / race 1 (BBBD)</strain>
    </source>
</reference>